<evidence type="ECO:0008006" key="4">
    <source>
        <dbReference type="Google" id="ProtNLM"/>
    </source>
</evidence>
<sequence length="568" mass="60271">MANREELAIIRGARSGRAEAQLELGKRYLFGSAGLPRSLPTALHWLDRAARQGCAESCELIGSHIPFDLARTHATPLVPWYERAYDNGNVRAGLVLAQLLLADGGAGSGAAQTKAVHALEDAAQAGFTEAQWLLARRAEMAAAISAAGGAAQARAAPGARGGASGQGAAMPANTAGQPMDRRVAGTVPPPAAGAQPWLRRAADYGLAEAQLALLEQSWTTGAWLDYLERALPLARTLVHGAGSKRGQRLAPGEVTLLSRTARLLAQGEGAASGVSSDELHTFWELAASEHDRHAQLAMGLWYARMQVDGTRITSGAGAANFKKAIRWLLLAGEQGLAAAWYALSRIYLKPEFSQRNVADAQRYLERAAEMGYEAAQLECGSNAWRARRENESNDVRAVFWLQQAAAQGNAEALAALQKIAPRPADAAHLETGALLACVGDLAPYPLLAARLELAALFGLTRAETLLLDVPAADQGHCLVIDIRASYGRSKRRLVMIDTAQERQSLDRIVRLFDGVDCGPGGPEGNYRQRLYRLRTLIAAPVPVGVDGSEDTLPVPAAARAGTSYGIAA</sequence>
<evidence type="ECO:0000256" key="1">
    <source>
        <dbReference type="SAM" id="MobiDB-lite"/>
    </source>
</evidence>
<proteinExistence type="predicted"/>
<dbReference type="InterPro" id="IPR011990">
    <property type="entry name" value="TPR-like_helical_dom_sf"/>
</dbReference>
<dbReference type="Gene3D" id="1.25.40.10">
    <property type="entry name" value="Tetratricopeptide repeat domain"/>
    <property type="match status" value="2"/>
</dbReference>
<dbReference type="RefSeq" id="WP_379783024.1">
    <property type="nucleotide sequence ID" value="NZ_JBHSMU010000009.1"/>
</dbReference>
<keyword evidence="3" id="KW-1185">Reference proteome</keyword>
<reference evidence="3" key="1">
    <citation type="journal article" date="2019" name="Int. J. Syst. Evol. Microbiol.">
        <title>The Global Catalogue of Microorganisms (GCM) 10K type strain sequencing project: providing services to taxonomists for standard genome sequencing and annotation.</title>
        <authorList>
            <consortium name="The Broad Institute Genomics Platform"/>
            <consortium name="The Broad Institute Genome Sequencing Center for Infectious Disease"/>
            <person name="Wu L."/>
            <person name="Ma J."/>
        </authorList>
    </citation>
    <scope>NUCLEOTIDE SEQUENCE [LARGE SCALE GENOMIC DNA]</scope>
    <source>
        <strain evidence="3">KACC 12649</strain>
    </source>
</reference>
<dbReference type="SUPFAM" id="SSF81901">
    <property type="entry name" value="HCP-like"/>
    <property type="match status" value="2"/>
</dbReference>
<evidence type="ECO:0000313" key="2">
    <source>
        <dbReference type="EMBL" id="MFC5460305.1"/>
    </source>
</evidence>
<protein>
    <recommendedName>
        <fullName evidence="4">Sel1 repeat family protein</fullName>
    </recommendedName>
</protein>
<accession>A0ABW0L3M5</accession>
<gene>
    <name evidence="2" type="ORF">ACFPN5_10850</name>
</gene>
<dbReference type="SMART" id="SM00671">
    <property type="entry name" value="SEL1"/>
    <property type="match status" value="4"/>
</dbReference>
<comment type="caution">
    <text evidence="2">The sequence shown here is derived from an EMBL/GenBank/DDBJ whole genome shotgun (WGS) entry which is preliminary data.</text>
</comment>
<organism evidence="2 3">
    <name type="scientific">Massilia niabensis</name>
    <dbReference type="NCBI Taxonomy" id="544910"/>
    <lineage>
        <taxon>Bacteria</taxon>
        <taxon>Pseudomonadati</taxon>
        <taxon>Pseudomonadota</taxon>
        <taxon>Betaproteobacteria</taxon>
        <taxon>Burkholderiales</taxon>
        <taxon>Oxalobacteraceae</taxon>
        <taxon>Telluria group</taxon>
        <taxon>Massilia</taxon>
    </lineage>
</organism>
<feature type="region of interest" description="Disordered" evidence="1">
    <location>
        <begin position="156"/>
        <end position="194"/>
    </location>
</feature>
<dbReference type="InterPro" id="IPR006597">
    <property type="entry name" value="Sel1-like"/>
</dbReference>
<dbReference type="InterPro" id="IPR050767">
    <property type="entry name" value="Sel1_AlgK"/>
</dbReference>
<name>A0ABW0L3M5_9BURK</name>
<dbReference type="EMBL" id="JBHSMU010000009">
    <property type="protein sequence ID" value="MFC5460305.1"/>
    <property type="molecule type" value="Genomic_DNA"/>
</dbReference>
<dbReference type="Pfam" id="PF08238">
    <property type="entry name" value="Sel1"/>
    <property type="match status" value="4"/>
</dbReference>
<dbReference type="PANTHER" id="PTHR11102:SF160">
    <property type="entry name" value="ERAD-ASSOCIATED E3 UBIQUITIN-PROTEIN LIGASE COMPONENT HRD3"/>
    <property type="match status" value="1"/>
</dbReference>
<evidence type="ECO:0000313" key="3">
    <source>
        <dbReference type="Proteomes" id="UP001596050"/>
    </source>
</evidence>
<dbReference type="Proteomes" id="UP001596050">
    <property type="component" value="Unassembled WGS sequence"/>
</dbReference>
<dbReference type="PANTHER" id="PTHR11102">
    <property type="entry name" value="SEL-1-LIKE PROTEIN"/>
    <property type="match status" value="1"/>
</dbReference>